<name>A0A853DFY7_9MICO</name>
<dbReference type="Pfam" id="PF06081">
    <property type="entry name" value="ArAE_1"/>
    <property type="match status" value="1"/>
</dbReference>
<protein>
    <submittedName>
        <fullName evidence="7">Putative membrane protein YccC</fullName>
    </submittedName>
</protein>
<comment type="subcellular location">
    <subcellularLocation>
        <location evidence="1">Cell membrane</location>
        <topology evidence="1">Multi-pass membrane protein</topology>
    </subcellularLocation>
</comment>
<proteinExistence type="predicted"/>
<keyword evidence="3 6" id="KW-0812">Transmembrane</keyword>
<dbReference type="Proteomes" id="UP000571817">
    <property type="component" value="Unassembled WGS sequence"/>
</dbReference>
<feature type="transmembrane region" description="Helical" evidence="6">
    <location>
        <begin position="86"/>
        <end position="103"/>
    </location>
</feature>
<evidence type="ECO:0000256" key="4">
    <source>
        <dbReference type="ARBA" id="ARBA00022989"/>
    </source>
</evidence>
<keyword evidence="4 6" id="KW-1133">Transmembrane helix</keyword>
<evidence type="ECO:0000256" key="2">
    <source>
        <dbReference type="ARBA" id="ARBA00022475"/>
    </source>
</evidence>
<reference evidence="7 8" key="1">
    <citation type="submission" date="2020-07" db="EMBL/GenBank/DDBJ databases">
        <title>Sequencing the genomes of 1000 actinobacteria strains.</title>
        <authorList>
            <person name="Klenk H.-P."/>
        </authorList>
    </citation>
    <scope>NUCLEOTIDE SEQUENCE [LARGE SCALE GENOMIC DNA]</scope>
    <source>
        <strain evidence="7 8">DSM 29531</strain>
    </source>
</reference>
<dbReference type="GO" id="GO:0005886">
    <property type="term" value="C:plasma membrane"/>
    <property type="evidence" value="ECO:0007669"/>
    <property type="project" value="UniProtKB-SubCell"/>
</dbReference>
<comment type="caution">
    <text evidence="7">The sequence shown here is derived from an EMBL/GenBank/DDBJ whole genome shotgun (WGS) entry which is preliminary data.</text>
</comment>
<gene>
    <name evidence="7" type="ORF">HNR15_000563</name>
</gene>
<dbReference type="AlphaFoldDB" id="A0A853DFY7"/>
<evidence type="ECO:0000256" key="5">
    <source>
        <dbReference type="ARBA" id="ARBA00023136"/>
    </source>
</evidence>
<evidence type="ECO:0000256" key="1">
    <source>
        <dbReference type="ARBA" id="ARBA00004651"/>
    </source>
</evidence>
<dbReference type="RefSeq" id="WP_179478966.1">
    <property type="nucleotide sequence ID" value="NZ_JACCFW010000001.1"/>
</dbReference>
<accession>A0A853DFY7</accession>
<evidence type="ECO:0000313" key="8">
    <source>
        <dbReference type="Proteomes" id="UP000571817"/>
    </source>
</evidence>
<evidence type="ECO:0000256" key="6">
    <source>
        <dbReference type="SAM" id="Phobius"/>
    </source>
</evidence>
<feature type="transmembrane region" description="Helical" evidence="6">
    <location>
        <begin position="158"/>
        <end position="179"/>
    </location>
</feature>
<evidence type="ECO:0000256" key="3">
    <source>
        <dbReference type="ARBA" id="ARBA00022692"/>
    </source>
</evidence>
<sequence length="434" mass="46766">MRRDTLRVPRPLMRGFRRAWPTFPSTWSEASRRVQPAAAQIGRLTGAAVLAYLGSTLLFTHVVDLTAPLTALLVVQASTVGTLRMAMVRVGAVLTGVLVATAFSNYFGLSWWSLAAVISASLVLAKMLRLGAQSLETPISAMLILAVSSPGLAAEIRIGNTLIGTVVGVAFSVLVPVAIPNTRARDAVRGVARSQAALLGQIARTLSSRAPGVEEAQSWIGSAEAIGRELAEAATAVEALEESRKLNPRALVALRIHPELRVALQRLDRCCAAERALAVLAERRAFASDGADGADAWDPNLRVVFSVLLDSLASGVHEFGDLVAADRVDEAEQALDRIREVVLETRARHTELVMIDPMTDTDSWMMQGSMLAAIDQIVRQLDLEHPEQATAAWNVRPGLEWAPRTWVQTGQRIVPPVARRPGRRRGAEDGVTTD</sequence>
<keyword evidence="2" id="KW-1003">Cell membrane</keyword>
<evidence type="ECO:0000313" key="7">
    <source>
        <dbReference type="EMBL" id="NYJ73600.1"/>
    </source>
</evidence>
<keyword evidence="8" id="KW-1185">Reference proteome</keyword>
<feature type="transmembrane region" description="Helical" evidence="6">
    <location>
        <begin position="49"/>
        <end position="74"/>
    </location>
</feature>
<dbReference type="InterPro" id="IPR010343">
    <property type="entry name" value="ArAE_1"/>
</dbReference>
<feature type="transmembrane region" description="Helical" evidence="6">
    <location>
        <begin position="109"/>
        <end position="128"/>
    </location>
</feature>
<dbReference type="EMBL" id="JACCFW010000001">
    <property type="protein sequence ID" value="NYJ73600.1"/>
    <property type="molecule type" value="Genomic_DNA"/>
</dbReference>
<keyword evidence="5 6" id="KW-0472">Membrane</keyword>
<organism evidence="7 8">
    <name type="scientific">Allobranchiibius huperziae</name>
    <dbReference type="NCBI Taxonomy" id="1874116"/>
    <lineage>
        <taxon>Bacteria</taxon>
        <taxon>Bacillati</taxon>
        <taxon>Actinomycetota</taxon>
        <taxon>Actinomycetes</taxon>
        <taxon>Micrococcales</taxon>
        <taxon>Dermacoccaceae</taxon>
        <taxon>Allobranchiibius</taxon>
    </lineage>
</organism>